<gene>
    <name evidence="7" type="ORF">JFL75_12735</name>
</gene>
<name>A0A7T8B7R7_9SPIR</name>
<protein>
    <submittedName>
        <fullName evidence="7">Glutathionylspermidine synthase family protein</fullName>
    </submittedName>
</protein>
<evidence type="ECO:0000256" key="2">
    <source>
        <dbReference type="ARBA" id="ARBA00022723"/>
    </source>
</evidence>
<dbReference type="GO" id="GO:0046872">
    <property type="term" value="F:metal ion binding"/>
    <property type="evidence" value="ECO:0007669"/>
    <property type="project" value="UniProtKB-KW"/>
</dbReference>
<dbReference type="EMBL" id="CP067089">
    <property type="protein sequence ID" value="QQO07804.1"/>
    <property type="molecule type" value="Genomic_DNA"/>
</dbReference>
<dbReference type="KEGG" id="bhc:JFL75_12735"/>
<keyword evidence="4" id="KW-0067">ATP-binding</keyword>
<keyword evidence="5" id="KW-0460">Magnesium</keyword>
<evidence type="ECO:0000256" key="4">
    <source>
        <dbReference type="ARBA" id="ARBA00022840"/>
    </source>
</evidence>
<dbReference type="RefSeq" id="WP_215625110.1">
    <property type="nucleotide sequence ID" value="NZ_CP067089.2"/>
</dbReference>
<reference evidence="7" key="1">
    <citation type="submission" date="2021-01" db="EMBL/GenBank/DDBJ databases">
        <title>Description of Breznakiella homolactica.</title>
        <authorList>
            <person name="Song Y."/>
            <person name="Brune A."/>
        </authorList>
    </citation>
    <scope>NUCLEOTIDE SEQUENCE</scope>
    <source>
        <strain evidence="7">RmG30</strain>
    </source>
</reference>
<keyword evidence="1" id="KW-0436">Ligase</keyword>
<accession>A0A7T8B7R7</accession>
<evidence type="ECO:0000256" key="1">
    <source>
        <dbReference type="ARBA" id="ARBA00022598"/>
    </source>
</evidence>
<feature type="domain" description="Glutathionylspermidine synthase pre-ATP-grasp-like" evidence="6">
    <location>
        <begin position="39"/>
        <end position="394"/>
    </location>
</feature>
<dbReference type="SUPFAM" id="SSF56059">
    <property type="entry name" value="Glutathione synthetase ATP-binding domain-like"/>
    <property type="match status" value="1"/>
</dbReference>
<evidence type="ECO:0000256" key="3">
    <source>
        <dbReference type="ARBA" id="ARBA00022741"/>
    </source>
</evidence>
<sequence length="404" mass="45882">MHHGIKLAVIPDETYSEYRYETIFKAYKWDPQVEDHNTVSRYVILMNRETAHQLEQWAEKLSEETMLMEEAFLKDFSPAKELGLPKQIIRALPRLTGYKREEHVRLMRFDFHPTETGWAISEVNSDVPGGFAEASVLPEIAGRYFDGYGPHRNIAQSLFEAYRSRIKPGGRVAFVHATSYSDDRQVMQFIGDYFASRGMETLFAAPDHIRWKERKALSIAEGQDGPVDGLVRFFPLEWLPNLPKNSDWKGYYDCETPSCNHPIAVFAQSKRLPLVWDSLGTDNAAWKELLPPTKDPRFLREQDAGWILKPALGRVGEGISIPEAVGEKELRQIAKAARREPRNWVAQERFRSQALPGGGGGSFHLCVGLFTVNGKSAGFYGRISPYPRIDDKARDIPILVAQGE</sequence>
<dbReference type="Proteomes" id="UP000595917">
    <property type="component" value="Chromosome"/>
</dbReference>
<dbReference type="InterPro" id="IPR005494">
    <property type="entry name" value="GSPS_pre-ATP-grasp-like_dom"/>
</dbReference>
<proteinExistence type="predicted"/>
<dbReference type="GO" id="GO:0005524">
    <property type="term" value="F:ATP binding"/>
    <property type="evidence" value="ECO:0007669"/>
    <property type="project" value="UniProtKB-KW"/>
</dbReference>
<keyword evidence="8" id="KW-1185">Reference proteome</keyword>
<evidence type="ECO:0000259" key="6">
    <source>
        <dbReference type="Pfam" id="PF03738"/>
    </source>
</evidence>
<evidence type="ECO:0000256" key="5">
    <source>
        <dbReference type="ARBA" id="ARBA00022842"/>
    </source>
</evidence>
<keyword evidence="2" id="KW-0479">Metal-binding</keyword>
<dbReference type="Pfam" id="PF03738">
    <property type="entry name" value="GSP_synth"/>
    <property type="match status" value="1"/>
</dbReference>
<evidence type="ECO:0000313" key="7">
    <source>
        <dbReference type="EMBL" id="QQO07804.1"/>
    </source>
</evidence>
<evidence type="ECO:0000313" key="8">
    <source>
        <dbReference type="Proteomes" id="UP000595917"/>
    </source>
</evidence>
<dbReference type="GO" id="GO:0016874">
    <property type="term" value="F:ligase activity"/>
    <property type="evidence" value="ECO:0007669"/>
    <property type="project" value="UniProtKB-KW"/>
</dbReference>
<dbReference type="AlphaFoldDB" id="A0A7T8B7R7"/>
<keyword evidence="3" id="KW-0547">Nucleotide-binding</keyword>
<organism evidence="7 8">
    <name type="scientific">Breznakiella homolactica</name>
    <dbReference type="NCBI Taxonomy" id="2798577"/>
    <lineage>
        <taxon>Bacteria</taxon>
        <taxon>Pseudomonadati</taxon>
        <taxon>Spirochaetota</taxon>
        <taxon>Spirochaetia</taxon>
        <taxon>Spirochaetales</taxon>
        <taxon>Breznakiellaceae</taxon>
        <taxon>Breznakiella</taxon>
    </lineage>
</organism>